<evidence type="ECO:0000256" key="10">
    <source>
        <dbReference type="ARBA" id="ARBA00023136"/>
    </source>
</evidence>
<dbReference type="GO" id="GO:0006605">
    <property type="term" value="P:protein targeting"/>
    <property type="evidence" value="ECO:0007669"/>
    <property type="project" value="UniProtKB-UniRule"/>
</dbReference>
<dbReference type="InterPro" id="IPR026389">
    <property type="entry name" value="SecA_Actinobact-type"/>
</dbReference>
<keyword evidence="7 11" id="KW-0653">Protein transport</keyword>
<dbReference type="PANTHER" id="PTHR30612">
    <property type="entry name" value="SECA INNER MEMBRANE COMPONENT OF SEC PROTEIN SECRETION SYSTEM"/>
    <property type="match status" value="1"/>
</dbReference>
<dbReference type="InterPro" id="IPR000185">
    <property type="entry name" value="SecA"/>
</dbReference>
<dbReference type="GO" id="GO:0005524">
    <property type="term" value="F:ATP binding"/>
    <property type="evidence" value="ECO:0007669"/>
    <property type="project" value="UniProtKB-UniRule"/>
</dbReference>
<feature type="region of interest" description="Disordered" evidence="12">
    <location>
        <begin position="540"/>
        <end position="560"/>
    </location>
</feature>
<dbReference type="PANTHER" id="PTHR30612:SF0">
    <property type="entry name" value="CHLOROPLAST PROTEIN-TRANSPORTING ATPASE"/>
    <property type="match status" value="1"/>
</dbReference>
<feature type="region of interest" description="Disordered" evidence="12">
    <location>
        <begin position="577"/>
        <end position="596"/>
    </location>
</feature>
<dbReference type="Pfam" id="PF21090">
    <property type="entry name" value="P-loop_SecA"/>
    <property type="match status" value="1"/>
</dbReference>
<dbReference type="InterPro" id="IPR014001">
    <property type="entry name" value="Helicase_ATP-bd"/>
</dbReference>
<comment type="function">
    <text evidence="11">Part of the Sec protein translocase complex. Interacts with the SecYEG preprotein conducting channel. Has a central role in coupling the hydrolysis of ATP to the transfer of proteins into and across the cell membrane, serving as an ATP-driven molecular motor driving the stepwise translocation of polypeptide chains across the membrane.</text>
</comment>
<feature type="binding site" evidence="11">
    <location>
        <position position="93"/>
    </location>
    <ligand>
        <name>ATP</name>
        <dbReference type="ChEBI" id="CHEBI:30616"/>
    </ligand>
</feature>
<keyword evidence="4 11" id="KW-1003">Cell membrane</keyword>
<dbReference type="InterPro" id="IPR020937">
    <property type="entry name" value="SecA_CS"/>
</dbReference>
<evidence type="ECO:0000256" key="7">
    <source>
        <dbReference type="ARBA" id="ARBA00022927"/>
    </source>
</evidence>
<comment type="subcellular location">
    <subcellularLocation>
        <location evidence="11">Cell membrane</location>
        <topology evidence="11">Peripheral membrane protein</topology>
        <orientation evidence="11">Cytoplasmic side</orientation>
    </subcellularLocation>
    <subcellularLocation>
        <location evidence="11">Cytoplasm</location>
    </subcellularLocation>
    <subcellularLocation>
        <location evidence="1">Membrane</location>
        <topology evidence="1">Peripheral membrane protein</topology>
    </subcellularLocation>
    <text evidence="11">Distribution is 50-50.</text>
</comment>
<evidence type="ECO:0000256" key="8">
    <source>
        <dbReference type="ARBA" id="ARBA00022967"/>
    </source>
</evidence>
<dbReference type="Gene3D" id="1.10.3060.10">
    <property type="entry name" value="Helical scaffold and wing domains of SecA"/>
    <property type="match status" value="1"/>
</dbReference>
<evidence type="ECO:0000256" key="1">
    <source>
        <dbReference type="ARBA" id="ARBA00004170"/>
    </source>
</evidence>
<keyword evidence="10 11" id="KW-0472">Membrane</keyword>
<dbReference type="InterPro" id="IPR044722">
    <property type="entry name" value="SecA_SF2_C"/>
</dbReference>
<dbReference type="GO" id="GO:0005886">
    <property type="term" value="C:plasma membrane"/>
    <property type="evidence" value="ECO:0007669"/>
    <property type="project" value="UniProtKB-SubCell"/>
</dbReference>
<dbReference type="PRINTS" id="PR00906">
    <property type="entry name" value="SECA"/>
</dbReference>
<keyword evidence="9 11" id="KW-0811">Translocation</keyword>
<dbReference type="SMART" id="SM00958">
    <property type="entry name" value="SecA_PP_bind"/>
    <property type="match status" value="1"/>
</dbReference>
<dbReference type="InterPro" id="IPR027417">
    <property type="entry name" value="P-loop_NTPase"/>
</dbReference>
<feature type="compositionally biased region" description="Basic and acidic residues" evidence="12">
    <location>
        <begin position="505"/>
        <end position="519"/>
    </location>
</feature>
<keyword evidence="3 11" id="KW-0813">Transport</keyword>
<dbReference type="PROSITE" id="PS51192">
    <property type="entry name" value="HELICASE_ATP_BIND_1"/>
    <property type="match status" value="1"/>
</dbReference>
<evidence type="ECO:0000259" key="14">
    <source>
        <dbReference type="PROSITE" id="PS51196"/>
    </source>
</evidence>
<keyword evidence="6 11" id="KW-0067">ATP-binding</keyword>
<evidence type="ECO:0000256" key="4">
    <source>
        <dbReference type="ARBA" id="ARBA00022475"/>
    </source>
</evidence>
<evidence type="ECO:0000313" key="15">
    <source>
        <dbReference type="EMBL" id="MBB4911475.1"/>
    </source>
</evidence>
<comment type="subunit">
    <text evidence="11">Monomer and homodimer. Part of the essential Sec protein translocation apparatus which comprises SecA, SecYEG and auxiliary proteins SecDF. Other proteins may also be involved.</text>
</comment>
<feature type="domain" description="SecA family profile" evidence="14">
    <location>
        <begin position="9"/>
        <end position="593"/>
    </location>
</feature>
<keyword evidence="11" id="KW-0963">Cytoplasm</keyword>
<dbReference type="NCBIfam" id="TIGR04221">
    <property type="entry name" value="SecA2_Mycobac"/>
    <property type="match status" value="1"/>
</dbReference>
<feature type="binding site" evidence="11">
    <location>
        <begin position="111"/>
        <end position="115"/>
    </location>
    <ligand>
        <name>ATP</name>
        <dbReference type="ChEBI" id="CHEBI:30616"/>
    </ligand>
</feature>
<dbReference type="EMBL" id="JACHJQ010000009">
    <property type="protein sequence ID" value="MBB4911475.1"/>
    <property type="molecule type" value="Genomic_DNA"/>
</dbReference>
<dbReference type="SUPFAM" id="SSF81886">
    <property type="entry name" value="Helical scaffold and wing domains of SecA"/>
    <property type="match status" value="1"/>
</dbReference>
<dbReference type="InterPro" id="IPR036266">
    <property type="entry name" value="SecA_Wing/Scaffold_sf"/>
</dbReference>
<evidence type="ECO:0000259" key="13">
    <source>
        <dbReference type="PROSITE" id="PS51192"/>
    </source>
</evidence>
<comment type="caution">
    <text evidence="15">The sequence shown here is derived from an EMBL/GenBank/DDBJ whole genome shotgun (WGS) entry which is preliminary data.</text>
</comment>
<dbReference type="Proteomes" id="UP000520767">
    <property type="component" value="Unassembled WGS sequence"/>
</dbReference>
<dbReference type="EC" id="7.4.2.8" evidence="11"/>
<name>A0A7W7VIW5_9PSEU</name>
<comment type="catalytic activity">
    <reaction evidence="11">
        <text>ATP + H2O + cellular proteinSide 1 = ADP + phosphate + cellular proteinSide 2.</text>
        <dbReference type="EC" id="7.4.2.8"/>
    </reaction>
</comment>
<keyword evidence="8 11" id="KW-1278">Translocase</keyword>
<evidence type="ECO:0000256" key="3">
    <source>
        <dbReference type="ARBA" id="ARBA00022448"/>
    </source>
</evidence>
<dbReference type="GO" id="GO:0065002">
    <property type="term" value="P:intracellular protein transmembrane transport"/>
    <property type="evidence" value="ECO:0007669"/>
    <property type="project" value="UniProtKB-UniRule"/>
</dbReference>
<dbReference type="SUPFAM" id="SSF52540">
    <property type="entry name" value="P-loop containing nucleoside triphosphate hydrolases"/>
    <property type="match status" value="2"/>
</dbReference>
<dbReference type="GO" id="GO:0031522">
    <property type="term" value="C:cell envelope Sec protein transport complex"/>
    <property type="evidence" value="ECO:0007669"/>
    <property type="project" value="UniProtKB-ARBA"/>
</dbReference>
<keyword evidence="5 11" id="KW-0547">Nucleotide-binding</keyword>
<dbReference type="AlphaFoldDB" id="A0A7W7VIW5"/>
<evidence type="ECO:0000256" key="6">
    <source>
        <dbReference type="ARBA" id="ARBA00022840"/>
    </source>
</evidence>
<dbReference type="GO" id="GO:0005829">
    <property type="term" value="C:cytosol"/>
    <property type="evidence" value="ECO:0007669"/>
    <property type="project" value="TreeGrafter"/>
</dbReference>
<dbReference type="Gene3D" id="3.90.1440.10">
    <property type="entry name" value="SecA, preprotein cross-linking domain"/>
    <property type="match status" value="1"/>
</dbReference>
<keyword evidence="16" id="KW-1185">Reference proteome</keyword>
<dbReference type="Gene3D" id="3.40.50.300">
    <property type="entry name" value="P-loop containing nucleotide triphosphate hydrolases"/>
    <property type="match status" value="2"/>
</dbReference>
<dbReference type="InterPro" id="IPR036670">
    <property type="entry name" value="SecA_X-link_sf"/>
</dbReference>
<dbReference type="SMART" id="SM00957">
    <property type="entry name" value="SecA_DEAD"/>
    <property type="match status" value="1"/>
</dbReference>
<dbReference type="Pfam" id="PF01043">
    <property type="entry name" value="SecA_PP_bind"/>
    <property type="match status" value="1"/>
</dbReference>
<protein>
    <recommendedName>
        <fullName evidence="11">Protein translocase subunit SecA</fullName>
        <ecNumber evidence="11">7.4.2.8</ecNumber>
    </recommendedName>
</protein>
<dbReference type="GO" id="GO:0017038">
    <property type="term" value="P:protein import"/>
    <property type="evidence" value="ECO:0007669"/>
    <property type="project" value="InterPro"/>
</dbReference>
<dbReference type="GO" id="GO:0008564">
    <property type="term" value="F:protein-exporting ATPase activity"/>
    <property type="evidence" value="ECO:0007669"/>
    <property type="project" value="UniProtKB-EC"/>
</dbReference>
<dbReference type="InterPro" id="IPR011130">
    <property type="entry name" value="SecA_preprotein_X-link_dom"/>
</dbReference>
<evidence type="ECO:0000256" key="5">
    <source>
        <dbReference type="ARBA" id="ARBA00022741"/>
    </source>
</evidence>
<evidence type="ECO:0000256" key="12">
    <source>
        <dbReference type="SAM" id="MobiDB-lite"/>
    </source>
</evidence>
<dbReference type="HAMAP" id="MF_01382">
    <property type="entry name" value="SecA"/>
    <property type="match status" value="1"/>
</dbReference>
<dbReference type="PROSITE" id="PS51196">
    <property type="entry name" value="SECA_MOTOR_DEAD"/>
    <property type="match status" value="1"/>
</dbReference>
<evidence type="ECO:0000256" key="9">
    <source>
        <dbReference type="ARBA" id="ARBA00023010"/>
    </source>
</evidence>
<dbReference type="GO" id="GO:0043952">
    <property type="term" value="P:protein transport by the Sec complex"/>
    <property type="evidence" value="ECO:0007669"/>
    <property type="project" value="TreeGrafter"/>
</dbReference>
<dbReference type="FunFam" id="3.40.50.300:FF:000113">
    <property type="entry name" value="Preprotein translocase subunit SecA"/>
    <property type="match status" value="1"/>
</dbReference>
<dbReference type="SUPFAM" id="SSF81767">
    <property type="entry name" value="Pre-protein crosslinking domain of SecA"/>
    <property type="match status" value="1"/>
</dbReference>
<accession>A0A7W7VIW5</accession>
<reference evidence="15 16" key="1">
    <citation type="submission" date="2020-08" db="EMBL/GenBank/DDBJ databases">
        <title>Genomic Encyclopedia of Type Strains, Phase III (KMG-III): the genomes of soil and plant-associated and newly described type strains.</title>
        <authorList>
            <person name="Whitman W."/>
        </authorList>
    </citation>
    <scope>NUCLEOTIDE SEQUENCE [LARGE SCALE GENOMIC DNA]</scope>
    <source>
        <strain evidence="15 16">CECT 8960</strain>
    </source>
</reference>
<dbReference type="Pfam" id="PF07517">
    <property type="entry name" value="SecA_DEAD"/>
    <property type="match status" value="1"/>
</dbReference>
<dbReference type="InterPro" id="IPR011116">
    <property type="entry name" value="SecA_Wing/Scaffold"/>
</dbReference>
<evidence type="ECO:0000256" key="2">
    <source>
        <dbReference type="ARBA" id="ARBA00007650"/>
    </source>
</evidence>
<dbReference type="CDD" id="cd18803">
    <property type="entry name" value="SF2_C_secA"/>
    <property type="match status" value="1"/>
</dbReference>
<dbReference type="Pfam" id="PF07516">
    <property type="entry name" value="SecA_SW"/>
    <property type="match status" value="1"/>
</dbReference>
<evidence type="ECO:0000313" key="16">
    <source>
        <dbReference type="Proteomes" id="UP000520767"/>
    </source>
</evidence>
<comment type="similarity">
    <text evidence="2 11">Belongs to the SecA family.</text>
</comment>
<dbReference type="PROSITE" id="PS01312">
    <property type="entry name" value="SECA"/>
    <property type="match status" value="1"/>
</dbReference>
<dbReference type="InterPro" id="IPR014018">
    <property type="entry name" value="SecA_motor_DEAD"/>
</dbReference>
<feature type="domain" description="Helicase ATP-binding" evidence="13">
    <location>
        <begin position="95"/>
        <end position="254"/>
    </location>
</feature>
<proteinExistence type="inferred from homology"/>
<gene>
    <name evidence="11" type="primary">secA</name>
    <name evidence="15" type="ORF">FHR82_007735</name>
</gene>
<organism evidence="15 16">
    <name type="scientific">Actinophytocola algeriensis</name>
    <dbReference type="NCBI Taxonomy" id="1768010"/>
    <lineage>
        <taxon>Bacteria</taxon>
        <taxon>Bacillati</taxon>
        <taxon>Actinomycetota</taxon>
        <taxon>Actinomycetes</taxon>
        <taxon>Pseudonocardiales</taxon>
        <taxon>Pseudonocardiaceae</taxon>
    </lineage>
</organism>
<dbReference type="InterPro" id="IPR011115">
    <property type="entry name" value="SecA_DEAD"/>
</dbReference>
<evidence type="ECO:0000256" key="11">
    <source>
        <dbReference type="HAMAP-Rule" id="MF_01382"/>
    </source>
</evidence>
<sequence length="793" mass="87343">MAAFMRRVKAGFSRFLDRPATVDISRYEGLLTSIEWREKKVSDLSDEELTEAAGKLRRDGDAAGFDEKELVELCAIAREAAKRALDERPYDVQLLGAMELLAGHVVQMATGEGKTLAGAIAAAGYALQGKAVHVMSVNDYLAQRDAGWMGPVYELLGVSVGWVSQTSSQDERRAAYAADVTYGSVSEIGFDVLRDRLATSVDDMVGREPDVVIVDEADSVLIDEAKVPLVLAGSSDEGQSDPEVAKIVRTLKPGQHYEKDEDGRNAWLTGRGAKVVEKSLGGVDLYSGEHSDRLAAVNAALHAHALLERDVDYIVRDGKVHLINSSRGRIALRQRWPDGLQAAVEAKERLRPTESGEVLDSISVQGLIGRYKTVCGMTGTAVAVSEQLREFYELRVAVIPPNTPCVREDEDDRLYDTVENKEAAIVREIAAVHKTGRPILIGTRDVAESERLAKLLDEADVPCVVLNAKNDAQEAAIVAEAGAYDAVTVSTQMAGRGTDIRLGGKKRDDGDKDRDAEEHDKVADLGGLLVIGTGRYPSSRLDDQLRGRSGRQGDPGGSIMFASLGDDQVIQYAPDATAGAEPDDDEDEGRLADPTSKRFVDHAQKVAEGVQLEIHRNTWRYTRLIEHQRRALLEHRDELLTTDLAATELAALCAERWEELSDELDEKVLEEAARQIMLYHLDQRWTEHLAFLADVRETIHLRALAKETPIDEFHRTAIPEFRKMPDEISERAVETFSEIEIGPDGVDLAEGGLRRPSSTWTYMVHDNPFDTDAEQALQRVRAMIKKVKGASRR</sequence>
<feature type="binding site" evidence="11">
    <location>
        <position position="499"/>
    </location>
    <ligand>
        <name>ATP</name>
        <dbReference type="ChEBI" id="CHEBI:30616"/>
    </ligand>
</feature>
<dbReference type="CDD" id="cd17928">
    <property type="entry name" value="DEXDc_SecA"/>
    <property type="match status" value="1"/>
</dbReference>
<feature type="region of interest" description="Disordered" evidence="12">
    <location>
        <begin position="498"/>
        <end position="519"/>
    </location>
</feature>